<dbReference type="EMBL" id="BTGU01000012">
    <property type="protein sequence ID" value="GMN41184.1"/>
    <property type="molecule type" value="Genomic_DNA"/>
</dbReference>
<feature type="region of interest" description="Disordered" evidence="1">
    <location>
        <begin position="1"/>
        <end position="21"/>
    </location>
</feature>
<organism evidence="2 3">
    <name type="scientific">Ficus carica</name>
    <name type="common">Common fig</name>
    <dbReference type="NCBI Taxonomy" id="3494"/>
    <lineage>
        <taxon>Eukaryota</taxon>
        <taxon>Viridiplantae</taxon>
        <taxon>Streptophyta</taxon>
        <taxon>Embryophyta</taxon>
        <taxon>Tracheophyta</taxon>
        <taxon>Spermatophyta</taxon>
        <taxon>Magnoliopsida</taxon>
        <taxon>eudicotyledons</taxon>
        <taxon>Gunneridae</taxon>
        <taxon>Pentapetalae</taxon>
        <taxon>rosids</taxon>
        <taxon>fabids</taxon>
        <taxon>Rosales</taxon>
        <taxon>Moraceae</taxon>
        <taxon>Ficeae</taxon>
        <taxon>Ficus</taxon>
    </lineage>
</organism>
<evidence type="ECO:0000313" key="3">
    <source>
        <dbReference type="Proteomes" id="UP001187192"/>
    </source>
</evidence>
<evidence type="ECO:0000313" key="2">
    <source>
        <dbReference type="EMBL" id="GMN41184.1"/>
    </source>
</evidence>
<gene>
    <name evidence="2" type="ORF">TIFTF001_010408</name>
</gene>
<dbReference type="Proteomes" id="UP001187192">
    <property type="component" value="Unassembled WGS sequence"/>
</dbReference>
<name>A0AA88DHP1_FICCA</name>
<feature type="compositionally biased region" description="Low complexity" evidence="1">
    <location>
        <begin position="128"/>
        <end position="150"/>
    </location>
</feature>
<feature type="region of interest" description="Disordered" evidence="1">
    <location>
        <begin position="72"/>
        <end position="105"/>
    </location>
</feature>
<dbReference type="PANTHER" id="PTHR33257">
    <property type="entry name" value="OS05G0165500 PROTEIN"/>
    <property type="match status" value="1"/>
</dbReference>
<feature type="region of interest" description="Disordered" evidence="1">
    <location>
        <begin position="120"/>
        <end position="150"/>
    </location>
</feature>
<sequence>MPRSDQQKMGNPIHRQDLSKKSFRIKQDDKFFSRLLSKEASQPNSSCRIYYGEAAGAIPFVWESQPGTPKHTLFENASLPPLTPPPSYVSSTPTSKSMHRSPKSSKPKLLFLTTLFPRKDQKTRRKLSQPSSLSSLSSTSSTTSSSSSWSNFSASKVKKRRPWFLADSGSSVGPFDYAAEYDDHDEVAFRSPTSILCFPVKKKTWDFLAGCYAMGSNVRIGRRVL</sequence>
<comment type="caution">
    <text evidence="2">The sequence shown here is derived from an EMBL/GenBank/DDBJ whole genome shotgun (WGS) entry which is preliminary data.</text>
</comment>
<accession>A0AA88DHP1</accession>
<protein>
    <submittedName>
        <fullName evidence="2">Uncharacterized protein</fullName>
    </submittedName>
</protein>
<proteinExistence type="predicted"/>
<dbReference type="AlphaFoldDB" id="A0AA88DHP1"/>
<keyword evidence="3" id="KW-1185">Reference proteome</keyword>
<reference evidence="2" key="1">
    <citation type="submission" date="2023-07" db="EMBL/GenBank/DDBJ databases">
        <title>draft genome sequence of fig (Ficus carica).</title>
        <authorList>
            <person name="Takahashi T."/>
            <person name="Nishimura K."/>
        </authorList>
    </citation>
    <scope>NUCLEOTIDE SEQUENCE</scope>
</reference>
<dbReference type="PANTHER" id="PTHR33257:SF4">
    <property type="entry name" value="EXPRESSED PROTEIN"/>
    <property type="match status" value="1"/>
</dbReference>
<evidence type="ECO:0000256" key="1">
    <source>
        <dbReference type="SAM" id="MobiDB-lite"/>
    </source>
</evidence>